<dbReference type="EMBL" id="BKCJ010004105">
    <property type="protein sequence ID" value="GEU59054.1"/>
    <property type="molecule type" value="Genomic_DNA"/>
</dbReference>
<dbReference type="Pfam" id="PF13966">
    <property type="entry name" value="zf-RVT"/>
    <property type="match status" value="1"/>
</dbReference>
<sequence>MKRGLRQGDPLSPFLFNIVSEGLNVLLTKAKEVGLFSPVDGTITKSKPNGGFGVGNLCIRNEALLCKWVWRYENEKEALWRKAIDAKYGRIEHSLTPSIPSKALVSLVWKKITDILHSMSPSGVVAKKGLVHCVGKGDCTRFWDDHWVEGHILKTSFSRIFTLAANKSGLICDSGLWKMVNGNGRNDKVVWSFDYLGKFSLRSFGKEMENSSYSDPLLHSVLKFKVPPKARLLCWQGIVGKLPIRDVLLRIGIIAQNQSNCPLCNSCIESVDHLFIHCNPGPAGISEVLRNNCGVVLALFSISVGVLDSNVAEVMVIKEACRMVNKNLHLSASRNIVESDSINVVSWVRHPLERPWRLLSHFHEIDLLFSSNGNRSIAHIKREGNCEADKLAKEGVFRSVPLSIWNL</sequence>
<dbReference type="InterPro" id="IPR012337">
    <property type="entry name" value="RNaseH-like_sf"/>
</dbReference>
<gene>
    <name evidence="2" type="ORF">Tci_031032</name>
</gene>
<dbReference type="InterPro" id="IPR036397">
    <property type="entry name" value="RNaseH_sf"/>
</dbReference>
<dbReference type="InterPro" id="IPR026960">
    <property type="entry name" value="RVT-Znf"/>
</dbReference>
<dbReference type="GO" id="GO:0003676">
    <property type="term" value="F:nucleic acid binding"/>
    <property type="evidence" value="ECO:0007669"/>
    <property type="project" value="InterPro"/>
</dbReference>
<dbReference type="AlphaFoldDB" id="A0A6L2LFQ1"/>
<dbReference type="SUPFAM" id="SSF53098">
    <property type="entry name" value="Ribonuclease H-like"/>
    <property type="match status" value="1"/>
</dbReference>
<accession>A0A6L2LFQ1</accession>
<comment type="caution">
    <text evidence="2">The sequence shown here is derived from an EMBL/GenBank/DDBJ whole genome shotgun (WGS) entry which is preliminary data.</text>
</comment>
<keyword evidence="2" id="KW-0695">RNA-directed DNA polymerase</keyword>
<dbReference type="InterPro" id="IPR044730">
    <property type="entry name" value="RNase_H-like_dom_plant"/>
</dbReference>
<dbReference type="PANTHER" id="PTHR33033:SF90">
    <property type="entry name" value="RNASE H TYPE-1 DOMAIN-CONTAINING PROTEIN"/>
    <property type="match status" value="1"/>
</dbReference>
<evidence type="ECO:0000313" key="2">
    <source>
        <dbReference type="EMBL" id="GEU59054.1"/>
    </source>
</evidence>
<keyword evidence="2" id="KW-0548">Nucleotidyltransferase</keyword>
<name>A0A6L2LFQ1_TANCI</name>
<evidence type="ECO:0000259" key="1">
    <source>
        <dbReference type="Pfam" id="PF13966"/>
    </source>
</evidence>
<keyword evidence="2" id="KW-0808">Transferase</keyword>
<reference evidence="2" key="1">
    <citation type="journal article" date="2019" name="Sci. Rep.">
        <title>Draft genome of Tanacetum cinerariifolium, the natural source of mosquito coil.</title>
        <authorList>
            <person name="Yamashiro T."/>
            <person name="Shiraishi A."/>
            <person name="Satake H."/>
            <person name="Nakayama K."/>
        </authorList>
    </citation>
    <scope>NUCLEOTIDE SEQUENCE</scope>
</reference>
<dbReference type="GO" id="GO:0003964">
    <property type="term" value="F:RNA-directed DNA polymerase activity"/>
    <property type="evidence" value="ECO:0007669"/>
    <property type="project" value="UniProtKB-KW"/>
</dbReference>
<dbReference type="GO" id="GO:0004523">
    <property type="term" value="F:RNA-DNA hybrid ribonuclease activity"/>
    <property type="evidence" value="ECO:0007669"/>
    <property type="project" value="InterPro"/>
</dbReference>
<dbReference type="CDD" id="cd06222">
    <property type="entry name" value="RNase_H_like"/>
    <property type="match status" value="1"/>
</dbReference>
<protein>
    <submittedName>
        <fullName evidence="2">Reverse transcriptase</fullName>
    </submittedName>
</protein>
<dbReference type="PANTHER" id="PTHR33033">
    <property type="entry name" value="POLYNUCLEOTIDYL TRANSFERASE, RIBONUCLEASE H-LIKE SUPERFAMILY PROTEIN-RELATED"/>
    <property type="match status" value="1"/>
</dbReference>
<feature type="domain" description="Reverse transcriptase zinc-binding" evidence="1">
    <location>
        <begin position="200"/>
        <end position="279"/>
    </location>
</feature>
<dbReference type="Gene3D" id="3.30.420.10">
    <property type="entry name" value="Ribonuclease H-like superfamily/Ribonuclease H"/>
    <property type="match status" value="1"/>
</dbReference>
<organism evidence="2">
    <name type="scientific">Tanacetum cinerariifolium</name>
    <name type="common">Dalmatian daisy</name>
    <name type="synonym">Chrysanthemum cinerariifolium</name>
    <dbReference type="NCBI Taxonomy" id="118510"/>
    <lineage>
        <taxon>Eukaryota</taxon>
        <taxon>Viridiplantae</taxon>
        <taxon>Streptophyta</taxon>
        <taxon>Embryophyta</taxon>
        <taxon>Tracheophyta</taxon>
        <taxon>Spermatophyta</taxon>
        <taxon>Magnoliopsida</taxon>
        <taxon>eudicotyledons</taxon>
        <taxon>Gunneridae</taxon>
        <taxon>Pentapetalae</taxon>
        <taxon>asterids</taxon>
        <taxon>campanulids</taxon>
        <taxon>Asterales</taxon>
        <taxon>Asteraceae</taxon>
        <taxon>Asteroideae</taxon>
        <taxon>Anthemideae</taxon>
        <taxon>Anthemidinae</taxon>
        <taxon>Tanacetum</taxon>
    </lineage>
</organism>
<proteinExistence type="predicted"/>